<name>A0A1V2A4T3_9BACI</name>
<gene>
    <name evidence="2" type="ORF">BTO28_14605</name>
</gene>
<dbReference type="Proteomes" id="UP000188613">
    <property type="component" value="Unassembled WGS sequence"/>
</dbReference>
<evidence type="ECO:0000256" key="1">
    <source>
        <dbReference type="SAM" id="Phobius"/>
    </source>
</evidence>
<reference evidence="2 3" key="1">
    <citation type="submission" date="2016-12" db="EMBL/GenBank/DDBJ databases">
        <title>Domibacillus sp. SAB 38T whole genome sequencing.</title>
        <authorList>
            <person name="Verma A."/>
            <person name="Ojha A.K."/>
            <person name="Krishnamurthi S."/>
        </authorList>
    </citation>
    <scope>NUCLEOTIDE SEQUENCE [LARGE SCALE GENOMIC DNA]</scope>
    <source>
        <strain evidence="2 3">SAB 38</strain>
    </source>
</reference>
<dbReference type="STRING" id="1714355.BTO28_14605"/>
<organism evidence="2 3">
    <name type="scientific">Domibacillus epiphyticus</name>
    <dbReference type="NCBI Taxonomy" id="1714355"/>
    <lineage>
        <taxon>Bacteria</taxon>
        <taxon>Bacillati</taxon>
        <taxon>Bacillota</taxon>
        <taxon>Bacilli</taxon>
        <taxon>Bacillales</taxon>
        <taxon>Bacillaceae</taxon>
        <taxon>Domibacillus</taxon>
    </lineage>
</organism>
<keyword evidence="1" id="KW-0812">Transmembrane</keyword>
<accession>A0A1V2A4T3</accession>
<evidence type="ECO:0000313" key="3">
    <source>
        <dbReference type="Proteomes" id="UP000188613"/>
    </source>
</evidence>
<sequence length="76" mass="8549">MDNLKQFIFVIPVMVLVFSIATWMLNKDFAMIDVQTRGLIAAGASVFSGIISFFLMKGDAENIANAHRERQDAKRK</sequence>
<feature type="transmembrane region" description="Helical" evidence="1">
    <location>
        <begin position="38"/>
        <end position="56"/>
    </location>
</feature>
<dbReference type="OrthoDB" id="2454149at2"/>
<keyword evidence="1" id="KW-1133">Transmembrane helix</keyword>
<proteinExistence type="predicted"/>
<dbReference type="AlphaFoldDB" id="A0A1V2A4T3"/>
<comment type="caution">
    <text evidence="2">The sequence shown here is derived from an EMBL/GenBank/DDBJ whole genome shotgun (WGS) entry which is preliminary data.</text>
</comment>
<evidence type="ECO:0000313" key="2">
    <source>
        <dbReference type="EMBL" id="OMP66018.1"/>
    </source>
</evidence>
<keyword evidence="1" id="KW-0472">Membrane</keyword>
<feature type="transmembrane region" description="Helical" evidence="1">
    <location>
        <begin position="6"/>
        <end position="26"/>
    </location>
</feature>
<keyword evidence="3" id="KW-1185">Reference proteome</keyword>
<protein>
    <submittedName>
        <fullName evidence="2">Uncharacterized protein</fullName>
    </submittedName>
</protein>
<dbReference type="EMBL" id="MSFI01000026">
    <property type="protein sequence ID" value="OMP66018.1"/>
    <property type="molecule type" value="Genomic_DNA"/>
</dbReference>